<dbReference type="GO" id="GO:0097367">
    <property type="term" value="F:carbohydrate derivative binding"/>
    <property type="evidence" value="ECO:0007669"/>
    <property type="project" value="InterPro"/>
</dbReference>
<evidence type="ECO:0000259" key="1">
    <source>
        <dbReference type="PROSITE" id="PS51071"/>
    </source>
</evidence>
<name>A0AAW8JEU4_9GAMM</name>
<dbReference type="PANTHER" id="PTHR30514">
    <property type="entry name" value="GLUCOKINASE"/>
    <property type="match status" value="1"/>
</dbReference>
<gene>
    <name evidence="2" type="ORF">RFH51_04575</name>
</gene>
<dbReference type="SUPFAM" id="SSF53697">
    <property type="entry name" value="SIS domain"/>
    <property type="match status" value="1"/>
</dbReference>
<evidence type="ECO:0000313" key="2">
    <source>
        <dbReference type="EMBL" id="MDQ9070733.1"/>
    </source>
</evidence>
<evidence type="ECO:0000313" key="3">
    <source>
        <dbReference type="Proteomes" id="UP001243195"/>
    </source>
</evidence>
<organism evidence="2 3">
    <name type="scientific">Acinetobacter gerneri</name>
    <dbReference type="NCBI Taxonomy" id="202952"/>
    <lineage>
        <taxon>Bacteria</taxon>
        <taxon>Pseudomonadati</taxon>
        <taxon>Pseudomonadota</taxon>
        <taxon>Gammaproteobacteria</taxon>
        <taxon>Moraxellales</taxon>
        <taxon>Moraxellaceae</taxon>
        <taxon>Acinetobacter</taxon>
    </lineage>
</organism>
<dbReference type="RefSeq" id="WP_277090478.1">
    <property type="nucleotide sequence ID" value="NZ_JAKVJG010000004.1"/>
</dbReference>
<dbReference type="InterPro" id="IPR047640">
    <property type="entry name" value="RpiR-like"/>
</dbReference>
<protein>
    <submittedName>
        <fullName evidence="2">MurR/RpiR family transcriptional regulator</fullName>
    </submittedName>
</protein>
<dbReference type="Gene3D" id="1.10.10.10">
    <property type="entry name" value="Winged helix-like DNA-binding domain superfamily/Winged helix DNA-binding domain"/>
    <property type="match status" value="1"/>
</dbReference>
<reference evidence="2" key="1">
    <citation type="submission" date="2023-08" db="EMBL/GenBank/DDBJ databases">
        <title>Emergence of clinically-relevant ST2 carbapenem-resistant Acinetobacter baumannii strains in hospital sewages in Zhejiang, East of China.</title>
        <authorList>
            <person name="Kaichao C."/>
            <person name="Zhang R."/>
        </authorList>
    </citation>
    <scope>NUCLEOTIDE SEQUENCE</scope>
    <source>
        <strain evidence="2">M-SY-60</strain>
    </source>
</reference>
<dbReference type="InterPro" id="IPR001347">
    <property type="entry name" value="SIS_dom"/>
</dbReference>
<dbReference type="PANTHER" id="PTHR30514:SF18">
    <property type="entry name" value="RPIR-FAMILY TRANSCRIPTIONAL REGULATOR"/>
    <property type="match status" value="1"/>
</dbReference>
<dbReference type="GO" id="GO:0003700">
    <property type="term" value="F:DNA-binding transcription factor activity"/>
    <property type="evidence" value="ECO:0007669"/>
    <property type="project" value="InterPro"/>
</dbReference>
<dbReference type="SUPFAM" id="SSF46689">
    <property type="entry name" value="Homeodomain-like"/>
    <property type="match status" value="1"/>
</dbReference>
<sequence length="286" mass="32670">MQTSLHEKIFSLTEQLTESEQQLVKVILEYNTALVTFTASEIADKAGVSKATTSRFFQRLGYENFSDLKKELKQEFHEGSPLYEIEERKLFNHPQLNHQVTDHLNNDLNNIKNTFENIDPSLVDTAANLASQARKVYVVGFRNGSMLAQYCWTLLLQLRPDVINLPPESNRLVETLSDITPEDLLIIMDFRRRTTQLDQLLKLTKYTKTKTVIFTDGKSQDKQTAPPTSIVLSCYSNAALLFDSYSSAMSLINYFCGSVYSKIEVAAHKRLENIELLHDIYDDLSN</sequence>
<feature type="domain" description="HTH rpiR-type" evidence="1">
    <location>
        <begin position="3"/>
        <end position="79"/>
    </location>
</feature>
<dbReference type="InterPro" id="IPR036388">
    <property type="entry name" value="WH-like_DNA-bd_sf"/>
</dbReference>
<dbReference type="Proteomes" id="UP001243195">
    <property type="component" value="Unassembled WGS sequence"/>
</dbReference>
<dbReference type="InterPro" id="IPR046348">
    <property type="entry name" value="SIS_dom_sf"/>
</dbReference>
<dbReference type="PROSITE" id="PS51071">
    <property type="entry name" value="HTH_RPIR"/>
    <property type="match status" value="1"/>
</dbReference>
<dbReference type="GO" id="GO:1901135">
    <property type="term" value="P:carbohydrate derivative metabolic process"/>
    <property type="evidence" value="ECO:0007669"/>
    <property type="project" value="InterPro"/>
</dbReference>
<dbReference type="Gene3D" id="3.40.50.10490">
    <property type="entry name" value="Glucose-6-phosphate isomerase like protein, domain 1"/>
    <property type="match status" value="1"/>
</dbReference>
<dbReference type="Pfam" id="PF01380">
    <property type="entry name" value="SIS"/>
    <property type="match status" value="1"/>
</dbReference>
<dbReference type="EMBL" id="JAVIDA010000004">
    <property type="protein sequence ID" value="MDQ9070733.1"/>
    <property type="molecule type" value="Genomic_DNA"/>
</dbReference>
<dbReference type="AlphaFoldDB" id="A0AAW8JEU4"/>
<dbReference type="InterPro" id="IPR000281">
    <property type="entry name" value="HTH_RpiR"/>
</dbReference>
<accession>A0AAW8JEU4</accession>
<dbReference type="GO" id="GO:0003677">
    <property type="term" value="F:DNA binding"/>
    <property type="evidence" value="ECO:0007669"/>
    <property type="project" value="InterPro"/>
</dbReference>
<proteinExistence type="predicted"/>
<dbReference type="InterPro" id="IPR009057">
    <property type="entry name" value="Homeodomain-like_sf"/>
</dbReference>
<comment type="caution">
    <text evidence="2">The sequence shown here is derived from an EMBL/GenBank/DDBJ whole genome shotgun (WGS) entry which is preliminary data.</text>
</comment>
<dbReference type="Pfam" id="PF01418">
    <property type="entry name" value="HTH_6"/>
    <property type="match status" value="1"/>
</dbReference>